<reference evidence="1 2" key="1">
    <citation type="submission" date="2014-04" db="EMBL/GenBank/DDBJ databases">
        <title>Evolutionary Origins and Diversification of the Mycorrhizal Mutualists.</title>
        <authorList>
            <consortium name="DOE Joint Genome Institute"/>
            <consortium name="Mycorrhizal Genomics Consortium"/>
            <person name="Kohler A."/>
            <person name="Kuo A."/>
            <person name="Nagy L.G."/>
            <person name="Floudas D."/>
            <person name="Copeland A."/>
            <person name="Barry K.W."/>
            <person name="Cichocki N."/>
            <person name="Veneault-Fourrey C."/>
            <person name="LaButti K."/>
            <person name="Lindquist E.A."/>
            <person name="Lipzen A."/>
            <person name="Lundell T."/>
            <person name="Morin E."/>
            <person name="Murat C."/>
            <person name="Riley R."/>
            <person name="Ohm R."/>
            <person name="Sun H."/>
            <person name="Tunlid A."/>
            <person name="Henrissat B."/>
            <person name="Grigoriev I.V."/>
            <person name="Hibbett D.S."/>
            <person name="Martin F."/>
        </authorList>
    </citation>
    <scope>NUCLEOTIDE SEQUENCE [LARGE SCALE GENOMIC DNA]</scope>
    <source>
        <strain evidence="1 2">FD-317 M1</strain>
    </source>
</reference>
<dbReference type="Proteomes" id="UP000053593">
    <property type="component" value="Unassembled WGS sequence"/>
</dbReference>
<dbReference type="EMBL" id="KN834864">
    <property type="protein sequence ID" value="KIK51412.1"/>
    <property type="molecule type" value="Genomic_DNA"/>
</dbReference>
<protein>
    <recommendedName>
        <fullName evidence="3">F-box domain-containing protein</fullName>
    </recommendedName>
</protein>
<name>A0A0D0C138_9AGAR</name>
<evidence type="ECO:0000313" key="2">
    <source>
        <dbReference type="Proteomes" id="UP000053593"/>
    </source>
</evidence>
<dbReference type="SUPFAM" id="SSF81383">
    <property type="entry name" value="F-box domain"/>
    <property type="match status" value="1"/>
</dbReference>
<dbReference type="AlphaFoldDB" id="A0A0D0C138"/>
<feature type="non-terminal residue" evidence="1">
    <location>
        <position position="95"/>
    </location>
</feature>
<dbReference type="InterPro" id="IPR036047">
    <property type="entry name" value="F-box-like_dom_sf"/>
</dbReference>
<accession>A0A0D0C138</accession>
<evidence type="ECO:0000313" key="1">
    <source>
        <dbReference type="EMBL" id="KIK51412.1"/>
    </source>
</evidence>
<sequence>MADSPLDRIPSEMLAEIFMWCLPLHPIPNPRQPPFALTTVCRRWRQTAIDAPLLWRSLGIYVPLKSLSETTVSRRLATIKLWLERSGTLPLLLSL</sequence>
<proteinExistence type="predicted"/>
<organism evidence="1 2">
    <name type="scientific">Collybiopsis luxurians FD-317 M1</name>
    <dbReference type="NCBI Taxonomy" id="944289"/>
    <lineage>
        <taxon>Eukaryota</taxon>
        <taxon>Fungi</taxon>
        <taxon>Dikarya</taxon>
        <taxon>Basidiomycota</taxon>
        <taxon>Agaricomycotina</taxon>
        <taxon>Agaricomycetes</taxon>
        <taxon>Agaricomycetidae</taxon>
        <taxon>Agaricales</taxon>
        <taxon>Marasmiineae</taxon>
        <taxon>Omphalotaceae</taxon>
        <taxon>Collybiopsis</taxon>
        <taxon>Collybiopsis luxurians</taxon>
    </lineage>
</organism>
<dbReference type="OrthoDB" id="2269034at2759"/>
<gene>
    <name evidence="1" type="ORF">GYMLUDRAFT_181451</name>
</gene>
<keyword evidence="2" id="KW-1185">Reference proteome</keyword>
<evidence type="ECO:0008006" key="3">
    <source>
        <dbReference type="Google" id="ProtNLM"/>
    </source>
</evidence>
<dbReference type="HOGENOM" id="CLU_2378375_0_0_1"/>
<dbReference type="Gene3D" id="1.20.1280.50">
    <property type="match status" value="1"/>
</dbReference>